<dbReference type="Proteomes" id="UP000322025">
    <property type="component" value="Unassembled WGS sequence"/>
</dbReference>
<dbReference type="SUPFAM" id="SSF81301">
    <property type="entry name" value="Nucleotidyltransferase"/>
    <property type="match status" value="1"/>
</dbReference>
<accession>A0A5M9I1W5</accession>
<dbReference type="UniPathway" id="UPA00908">
    <property type="reaction ID" value="UER00884"/>
</dbReference>
<dbReference type="GO" id="GO:0016301">
    <property type="term" value="F:kinase activity"/>
    <property type="evidence" value="ECO:0007669"/>
    <property type="project" value="UniProtKB-KW"/>
</dbReference>
<dbReference type="PANTHER" id="PTHR47837:SF2">
    <property type="entry name" value="GTP PYROPHOSPHOKINASE YWAC"/>
    <property type="match status" value="1"/>
</dbReference>
<dbReference type="InterPro" id="IPR007685">
    <property type="entry name" value="RelA_SpoT"/>
</dbReference>
<keyword evidence="2" id="KW-0175">Coiled coil</keyword>
<dbReference type="Gene3D" id="1.10.287.860">
    <property type="entry name" value="Nucleotidyltransferase"/>
    <property type="match status" value="1"/>
</dbReference>
<evidence type="ECO:0000313" key="5">
    <source>
        <dbReference type="Proteomes" id="UP000322025"/>
    </source>
</evidence>
<sequence>MEKKNWLQLTAGAGQNLILGQAMDLLDGVLDYKELMMGYACAIKEINTKFEVLDTEFEVRYKRNPISSIETRLKSQTSILEKMSRMGIPPTRENIENNLNDIAGIRVICSYIDDIYLLADALTKQDDIKLIRRKDYISNPKPNGYRSLHLIVSVPIFFAESVKEVRAEVQIRTIAMDFWASLEHQIKYKQNVEHAEKVIARLKECADEIAHIDETMQEIRREMDNIKEAPTDMEALYEKLKKIDINLI</sequence>
<reference evidence="4" key="1">
    <citation type="submission" date="2019-07" db="EMBL/GenBank/DDBJ databases">
        <authorList>
            <person name="Wongkuna S."/>
            <person name="Scaria J."/>
        </authorList>
    </citation>
    <scope>NUCLEOTIDE SEQUENCE [LARGE SCALE GENOMIC DNA]</scope>
    <source>
        <strain evidence="4">SW178</strain>
    </source>
</reference>
<evidence type="ECO:0000313" key="4">
    <source>
        <dbReference type="EMBL" id="KAA8501245.1"/>
    </source>
</evidence>
<evidence type="ECO:0000256" key="1">
    <source>
        <dbReference type="ARBA" id="ARBA00004976"/>
    </source>
</evidence>
<dbReference type="AlphaFoldDB" id="A0A5M9I1W5"/>
<dbReference type="Gene3D" id="3.30.460.10">
    <property type="entry name" value="Beta Polymerase, domain 2"/>
    <property type="match status" value="1"/>
</dbReference>
<gene>
    <name evidence="4" type="ORF">FNY66_09050</name>
</gene>
<dbReference type="RefSeq" id="WP_087150867.1">
    <property type="nucleotide sequence ID" value="NZ_VMSO01000010.1"/>
</dbReference>
<dbReference type="Pfam" id="PF04607">
    <property type="entry name" value="RelA_SpoT"/>
    <property type="match status" value="1"/>
</dbReference>
<evidence type="ECO:0000259" key="3">
    <source>
        <dbReference type="SMART" id="SM00954"/>
    </source>
</evidence>
<dbReference type="InterPro" id="IPR043519">
    <property type="entry name" value="NT_sf"/>
</dbReference>
<dbReference type="SMART" id="SM00954">
    <property type="entry name" value="RelA_SpoT"/>
    <property type="match status" value="1"/>
</dbReference>
<feature type="coiled-coil region" evidence="2">
    <location>
        <begin position="202"/>
        <end position="229"/>
    </location>
</feature>
<evidence type="ECO:0000256" key="2">
    <source>
        <dbReference type="SAM" id="Coils"/>
    </source>
</evidence>
<name>A0A5M9I1W5_9FIRM</name>
<dbReference type="OrthoDB" id="9789634at2"/>
<dbReference type="InterPro" id="IPR052366">
    <property type="entry name" value="GTP_Pyrophosphokinase"/>
</dbReference>
<proteinExistence type="predicted"/>
<dbReference type="EMBL" id="VMSO01000010">
    <property type="protein sequence ID" value="KAA8501245.1"/>
    <property type="molecule type" value="Genomic_DNA"/>
</dbReference>
<comment type="pathway">
    <text evidence="1">Purine metabolism; ppGpp biosynthesis; ppGpp from GTP: step 1/2.</text>
</comment>
<keyword evidence="5" id="KW-1185">Reference proteome</keyword>
<protein>
    <submittedName>
        <fullName evidence="4">GTP pyrophosphokinase family protein</fullName>
    </submittedName>
</protein>
<keyword evidence="4" id="KW-0418">Kinase</keyword>
<dbReference type="CDD" id="cd05399">
    <property type="entry name" value="NT_Rel-Spo_like"/>
    <property type="match status" value="1"/>
</dbReference>
<dbReference type="GO" id="GO:0015970">
    <property type="term" value="P:guanosine tetraphosphate biosynthetic process"/>
    <property type="evidence" value="ECO:0007669"/>
    <property type="project" value="UniProtKB-UniPathway"/>
</dbReference>
<comment type="caution">
    <text evidence="4">The sequence shown here is derived from an EMBL/GenBank/DDBJ whole genome shotgun (WGS) entry which is preliminary data.</text>
</comment>
<organism evidence="4 5">
    <name type="scientific">Mediterraneibacter catenae</name>
    <dbReference type="NCBI Taxonomy" id="2594882"/>
    <lineage>
        <taxon>Bacteria</taxon>
        <taxon>Bacillati</taxon>
        <taxon>Bacillota</taxon>
        <taxon>Clostridia</taxon>
        <taxon>Lachnospirales</taxon>
        <taxon>Lachnospiraceae</taxon>
        <taxon>Mediterraneibacter</taxon>
    </lineage>
</organism>
<feature type="domain" description="RelA/SpoT" evidence="3">
    <location>
        <begin position="71"/>
        <end position="194"/>
    </location>
</feature>
<dbReference type="PANTHER" id="PTHR47837">
    <property type="entry name" value="GTP PYROPHOSPHOKINASE YJBM"/>
    <property type="match status" value="1"/>
</dbReference>
<keyword evidence="4" id="KW-0808">Transferase</keyword>